<dbReference type="InterPro" id="IPR051333">
    <property type="entry name" value="CLIP_Serine_Protease"/>
</dbReference>
<dbReference type="SMART" id="SM00680">
    <property type="entry name" value="CLIP"/>
    <property type="match status" value="1"/>
</dbReference>
<protein>
    <submittedName>
        <fullName evidence="4">Serine protease snake-like protein</fullName>
    </submittedName>
</protein>
<name>A0A170YIS9_TRIIF</name>
<dbReference type="GO" id="GO:0004252">
    <property type="term" value="F:serine-type endopeptidase activity"/>
    <property type="evidence" value="ECO:0007669"/>
    <property type="project" value="InterPro"/>
</dbReference>
<keyword evidence="4" id="KW-0645">Protease</keyword>
<feature type="non-terminal residue" evidence="4">
    <location>
        <position position="189"/>
    </location>
</feature>
<reference evidence="4" key="1">
    <citation type="submission" date="2016-04" db="EMBL/GenBank/DDBJ databases">
        <authorList>
            <person name="Calderon-Fernandez G.M.Sr."/>
        </authorList>
    </citation>
    <scope>NUCLEOTIDE SEQUENCE</scope>
    <source>
        <strain evidence="4">Int1</strain>
        <tissue evidence="4">Integument</tissue>
    </source>
</reference>
<evidence type="ECO:0000313" key="4">
    <source>
        <dbReference type="EMBL" id="JAR99954.1"/>
    </source>
</evidence>
<dbReference type="InterPro" id="IPR018114">
    <property type="entry name" value="TRYPSIN_HIS"/>
</dbReference>
<evidence type="ECO:0000256" key="2">
    <source>
        <dbReference type="ARBA" id="ARBA00023157"/>
    </source>
</evidence>
<evidence type="ECO:0000259" key="3">
    <source>
        <dbReference type="SMART" id="SM00680"/>
    </source>
</evidence>
<dbReference type="PANTHER" id="PTHR24260">
    <property type="match status" value="1"/>
</dbReference>
<dbReference type="PANTHER" id="PTHR24260:SF147">
    <property type="entry name" value="EG:BACR7A4.3 PROTEIN-RELATED"/>
    <property type="match status" value="1"/>
</dbReference>
<dbReference type="Gene3D" id="2.40.10.10">
    <property type="entry name" value="Trypsin-like serine proteases"/>
    <property type="match status" value="1"/>
</dbReference>
<dbReference type="InterPro" id="IPR001254">
    <property type="entry name" value="Trypsin_dom"/>
</dbReference>
<dbReference type="AlphaFoldDB" id="A0A170YIS9"/>
<organism evidence="4">
    <name type="scientific">Triatoma infestans</name>
    <name type="common">Assassin bug</name>
    <dbReference type="NCBI Taxonomy" id="30076"/>
    <lineage>
        <taxon>Eukaryota</taxon>
        <taxon>Metazoa</taxon>
        <taxon>Ecdysozoa</taxon>
        <taxon>Arthropoda</taxon>
        <taxon>Hexapoda</taxon>
        <taxon>Insecta</taxon>
        <taxon>Pterygota</taxon>
        <taxon>Neoptera</taxon>
        <taxon>Paraneoptera</taxon>
        <taxon>Hemiptera</taxon>
        <taxon>Heteroptera</taxon>
        <taxon>Panheteroptera</taxon>
        <taxon>Cimicomorpha</taxon>
        <taxon>Reduviidae</taxon>
        <taxon>Triatominae</taxon>
        <taxon>Triatoma</taxon>
    </lineage>
</organism>
<dbReference type="EMBL" id="GEMB01003259">
    <property type="protein sequence ID" value="JAR99954.1"/>
    <property type="molecule type" value="Transcribed_RNA"/>
</dbReference>
<dbReference type="SUPFAM" id="SSF50494">
    <property type="entry name" value="Trypsin-like serine proteases"/>
    <property type="match status" value="1"/>
</dbReference>
<keyword evidence="2" id="KW-1015">Disulfide bond</keyword>
<dbReference type="Pfam" id="PF00089">
    <property type="entry name" value="Trypsin"/>
    <property type="match status" value="1"/>
</dbReference>
<dbReference type="GO" id="GO:0006508">
    <property type="term" value="P:proteolysis"/>
    <property type="evidence" value="ECO:0007669"/>
    <property type="project" value="UniProtKB-KW"/>
</dbReference>
<proteinExistence type="predicted"/>
<accession>A0A170YIS9</accession>
<reference evidence="4" key="2">
    <citation type="journal article" date="2017" name="J. Med. Entomol.">
        <title>Transcriptome Analysis of the Triatoma infestans (Hemiptera: Reduviidae) Integument.</title>
        <authorList>
            <person name="Calderon-Fernandez G.M."/>
            <person name="Moriconi D.E."/>
            <person name="Dulbecco A.B."/>
            <person name="Juarez M.P."/>
        </authorList>
    </citation>
    <scope>NUCLEOTIDE SEQUENCE</scope>
    <source>
        <strain evidence="4">Int1</strain>
        <tissue evidence="4">Integument</tissue>
    </source>
</reference>
<keyword evidence="4" id="KW-0378">Hydrolase</keyword>
<evidence type="ECO:0000256" key="1">
    <source>
        <dbReference type="ARBA" id="ARBA00022729"/>
    </source>
</evidence>
<feature type="domain" description="Clip" evidence="3">
    <location>
        <begin position="35"/>
        <end position="77"/>
    </location>
</feature>
<dbReference type="PROSITE" id="PS00134">
    <property type="entry name" value="TRYPSIN_HIS"/>
    <property type="match status" value="1"/>
</dbReference>
<dbReference type="InterPro" id="IPR043504">
    <property type="entry name" value="Peptidase_S1_PA_chymotrypsin"/>
</dbReference>
<feature type="non-terminal residue" evidence="4">
    <location>
        <position position="1"/>
    </location>
</feature>
<keyword evidence="1" id="KW-0732">Signal</keyword>
<dbReference type="InterPro" id="IPR009003">
    <property type="entry name" value="Peptidase_S1_PA"/>
</dbReference>
<dbReference type="InterPro" id="IPR022700">
    <property type="entry name" value="CLIP"/>
</dbReference>
<sequence>PSSDMLAIQCLVYLISIFTNVYGQTMLGLLVGDTCKGSGGTAWKCEYLKNCPQIGDFRSNRPAICTFQGIDPIICCPPARAQRNQDDRALVSNGNAAKSCKILGEIKCQRRPGGRRRIIRERMSRAIIVAGGEDAPPRIYTYMVLIGYGNADTKTWNCGGSLLSEKWVLSAAHCSSLGSLGPARWARVG</sequence>